<dbReference type="EMBL" id="CP132938">
    <property type="protein sequence ID" value="XCB20547.1"/>
    <property type="molecule type" value="Genomic_DNA"/>
</dbReference>
<keyword evidence="2" id="KW-0378">Hydrolase</keyword>
<protein>
    <submittedName>
        <fullName evidence="2">HNH endonuclease</fullName>
    </submittedName>
</protein>
<sequence length="138" mass="15427">MKNPTKNQLPRRTILWLQADKMCHWCNRATLLCDKAAPDQATVDHIIPRARGGPNTIENCVSACRQCNNDRNRRDILSPGHKGPAPKASTAEDLVAALGEASRQRDAAVQQLNAQRAWKQRHLADLRMLLSQRSAVSR</sequence>
<dbReference type="PANTHER" id="PTHR33877:SF2">
    <property type="entry name" value="OS07G0170200 PROTEIN"/>
    <property type="match status" value="1"/>
</dbReference>
<dbReference type="Gene3D" id="1.10.30.50">
    <property type="match status" value="1"/>
</dbReference>
<reference evidence="2" key="1">
    <citation type="submission" date="2023-08" db="EMBL/GenBank/DDBJ databases">
        <authorList>
            <person name="Messyasz A."/>
            <person name="Mannisto M.K."/>
            <person name="Kerkhof L.J."/>
            <person name="Haggblom M."/>
        </authorList>
    </citation>
    <scope>NUCLEOTIDE SEQUENCE</scope>
    <source>
        <strain evidence="2">M8UP39</strain>
    </source>
</reference>
<proteinExistence type="predicted"/>
<dbReference type="InterPro" id="IPR003615">
    <property type="entry name" value="HNH_nuc"/>
</dbReference>
<dbReference type="RefSeq" id="WP_353070968.1">
    <property type="nucleotide sequence ID" value="NZ_CP132938.1"/>
</dbReference>
<dbReference type="GO" id="GO:0008270">
    <property type="term" value="F:zinc ion binding"/>
    <property type="evidence" value="ECO:0007669"/>
    <property type="project" value="InterPro"/>
</dbReference>
<dbReference type="SMART" id="SM00507">
    <property type="entry name" value="HNHc"/>
    <property type="match status" value="1"/>
</dbReference>
<dbReference type="GO" id="GO:0004519">
    <property type="term" value="F:endonuclease activity"/>
    <property type="evidence" value="ECO:0007669"/>
    <property type="project" value="UniProtKB-KW"/>
</dbReference>
<dbReference type="Pfam" id="PF01844">
    <property type="entry name" value="HNH"/>
    <property type="match status" value="1"/>
</dbReference>
<dbReference type="CDD" id="cd00085">
    <property type="entry name" value="HNHc"/>
    <property type="match status" value="1"/>
</dbReference>
<feature type="domain" description="HNH nuclease" evidence="1">
    <location>
        <begin position="10"/>
        <end position="69"/>
    </location>
</feature>
<dbReference type="KEGG" id="tgi:RBB81_13185"/>
<dbReference type="InterPro" id="IPR002711">
    <property type="entry name" value="HNH"/>
</dbReference>
<keyword evidence="2" id="KW-0540">Nuclease</keyword>
<name>A0AAU7YV98_9BACT</name>
<gene>
    <name evidence="2" type="ORF">RBB81_13185</name>
</gene>
<dbReference type="GO" id="GO:0003676">
    <property type="term" value="F:nucleic acid binding"/>
    <property type="evidence" value="ECO:0007669"/>
    <property type="project" value="InterPro"/>
</dbReference>
<dbReference type="AlphaFoldDB" id="A0AAU7YV98"/>
<reference evidence="2" key="2">
    <citation type="journal article" date="2024" name="Environ. Microbiol.">
        <title>Genome analysis and description of Tunturibacter gen. nov. expands the diversity of Terriglobia in tundra soils.</title>
        <authorList>
            <person name="Messyasz A."/>
            <person name="Mannisto M.K."/>
            <person name="Kerkhof L.J."/>
            <person name="Haggblom M.M."/>
        </authorList>
    </citation>
    <scope>NUCLEOTIDE SEQUENCE</scope>
    <source>
        <strain evidence="2">M8UP39</strain>
    </source>
</reference>
<evidence type="ECO:0000313" key="2">
    <source>
        <dbReference type="EMBL" id="XCB20547.1"/>
    </source>
</evidence>
<organism evidence="2">
    <name type="scientific">Tunturiibacter gelidiferens</name>
    <dbReference type="NCBI Taxonomy" id="3069689"/>
    <lineage>
        <taxon>Bacteria</taxon>
        <taxon>Pseudomonadati</taxon>
        <taxon>Acidobacteriota</taxon>
        <taxon>Terriglobia</taxon>
        <taxon>Terriglobales</taxon>
        <taxon>Acidobacteriaceae</taxon>
        <taxon>Tunturiibacter</taxon>
    </lineage>
</organism>
<dbReference type="InterPro" id="IPR052892">
    <property type="entry name" value="NA-targeting_endonuclease"/>
</dbReference>
<keyword evidence="2" id="KW-0255">Endonuclease</keyword>
<dbReference type="PANTHER" id="PTHR33877">
    <property type="entry name" value="SLL1193 PROTEIN"/>
    <property type="match status" value="1"/>
</dbReference>
<accession>A0AAU7YV98</accession>
<evidence type="ECO:0000259" key="1">
    <source>
        <dbReference type="SMART" id="SM00507"/>
    </source>
</evidence>